<protein>
    <recommendedName>
        <fullName evidence="1">Centromere/kinetochore protein zw10 N-terminal domain-containing protein</fullName>
    </recommendedName>
</protein>
<dbReference type="PANTHER" id="PTHR12205">
    <property type="entry name" value="CENTROMERE/KINETOCHORE PROTEIN ZW10"/>
    <property type="match status" value="1"/>
</dbReference>
<accession>A0A540L7X2</accession>
<reference evidence="2 3" key="1">
    <citation type="journal article" date="2019" name="G3 (Bethesda)">
        <title>Sequencing of a Wild Apple (Malus baccata) Genome Unravels the Differences Between Cultivated and Wild Apple Species Regarding Disease Resistance and Cold Tolerance.</title>
        <authorList>
            <person name="Chen X."/>
        </authorList>
    </citation>
    <scope>NUCLEOTIDE SEQUENCE [LARGE SCALE GENOMIC DNA]</scope>
    <source>
        <strain evidence="3">cv. Shandingzi</strain>
        <tissue evidence="2">Leaves</tissue>
    </source>
</reference>
<proteinExistence type="predicted"/>
<dbReference type="EMBL" id="VIEB01000715">
    <property type="protein sequence ID" value="TQD82564.1"/>
    <property type="molecule type" value="Genomic_DNA"/>
</dbReference>
<dbReference type="AlphaFoldDB" id="A0A540L7X2"/>
<gene>
    <name evidence="2" type="ORF">C1H46_031880</name>
</gene>
<sequence length="177" mass="20666">MTHLFASDLRLLIQRLDSYSLQIKSKIQSYLLPHHQDFANLFSVCNDAVTRSNQISDDVDQLLNSISNRPIEAKIGQIIKKMSATTKEVREKKALLELVRAIMAISEKLNGAREGLRNGRLRFAAEELRELKKALRIFDDDRIDEREPVVYSLLRKEWSECFQERNSVWVCRFKRCL</sequence>
<dbReference type="GO" id="GO:0007094">
    <property type="term" value="P:mitotic spindle assembly checkpoint signaling"/>
    <property type="evidence" value="ECO:0007669"/>
    <property type="project" value="TreeGrafter"/>
</dbReference>
<name>A0A540L7X2_MALBA</name>
<dbReference type="GO" id="GO:0005737">
    <property type="term" value="C:cytoplasm"/>
    <property type="evidence" value="ECO:0007669"/>
    <property type="project" value="GOC"/>
</dbReference>
<evidence type="ECO:0000313" key="2">
    <source>
        <dbReference type="EMBL" id="TQD82564.1"/>
    </source>
</evidence>
<evidence type="ECO:0000313" key="3">
    <source>
        <dbReference type="Proteomes" id="UP000315295"/>
    </source>
</evidence>
<dbReference type="Pfam" id="PF06248">
    <property type="entry name" value="Zw10_N"/>
    <property type="match status" value="1"/>
</dbReference>
<feature type="domain" description="Centromere/kinetochore protein zw10 N-terminal" evidence="1">
    <location>
        <begin position="19"/>
        <end position="109"/>
    </location>
</feature>
<keyword evidence="3" id="KW-1185">Reference proteome</keyword>
<dbReference type="PANTHER" id="PTHR12205:SF0">
    <property type="entry name" value="CENTROMERE_KINETOCHORE PROTEIN ZW10 HOMOLOG"/>
    <property type="match status" value="1"/>
</dbReference>
<evidence type="ECO:0000259" key="1">
    <source>
        <dbReference type="Pfam" id="PF06248"/>
    </source>
</evidence>
<dbReference type="STRING" id="106549.A0A540L7X2"/>
<organism evidence="2 3">
    <name type="scientific">Malus baccata</name>
    <name type="common">Siberian crab apple</name>
    <name type="synonym">Pyrus baccata</name>
    <dbReference type="NCBI Taxonomy" id="106549"/>
    <lineage>
        <taxon>Eukaryota</taxon>
        <taxon>Viridiplantae</taxon>
        <taxon>Streptophyta</taxon>
        <taxon>Embryophyta</taxon>
        <taxon>Tracheophyta</taxon>
        <taxon>Spermatophyta</taxon>
        <taxon>Magnoliopsida</taxon>
        <taxon>eudicotyledons</taxon>
        <taxon>Gunneridae</taxon>
        <taxon>Pentapetalae</taxon>
        <taxon>rosids</taxon>
        <taxon>fabids</taxon>
        <taxon>Rosales</taxon>
        <taxon>Rosaceae</taxon>
        <taxon>Amygdaloideae</taxon>
        <taxon>Maleae</taxon>
        <taxon>Malus</taxon>
    </lineage>
</organism>
<dbReference type="GO" id="GO:0005634">
    <property type="term" value="C:nucleus"/>
    <property type="evidence" value="ECO:0007669"/>
    <property type="project" value="InterPro"/>
</dbReference>
<dbReference type="Proteomes" id="UP000315295">
    <property type="component" value="Unassembled WGS sequence"/>
</dbReference>
<comment type="caution">
    <text evidence="2">The sequence shown here is derived from an EMBL/GenBank/DDBJ whole genome shotgun (WGS) entry which is preliminary data.</text>
</comment>
<dbReference type="GO" id="GO:1990423">
    <property type="term" value="C:RZZ complex"/>
    <property type="evidence" value="ECO:0007669"/>
    <property type="project" value="TreeGrafter"/>
</dbReference>
<dbReference type="InterPro" id="IPR009361">
    <property type="entry name" value="Zw10_N"/>
</dbReference>
<dbReference type="GO" id="GO:0006888">
    <property type="term" value="P:endoplasmic reticulum to Golgi vesicle-mediated transport"/>
    <property type="evidence" value="ECO:0007669"/>
    <property type="project" value="TreeGrafter"/>
</dbReference>